<organism evidence="1 2">
    <name type="scientific">Giardia intestinalis</name>
    <name type="common">Giardia lamblia</name>
    <dbReference type="NCBI Taxonomy" id="5741"/>
    <lineage>
        <taxon>Eukaryota</taxon>
        <taxon>Metamonada</taxon>
        <taxon>Diplomonadida</taxon>
        <taxon>Hexamitidae</taxon>
        <taxon>Giardiinae</taxon>
        <taxon>Giardia</taxon>
    </lineage>
</organism>
<dbReference type="Proteomes" id="UP000018040">
    <property type="component" value="Unassembled WGS sequence"/>
</dbReference>
<reference evidence="2" key="1">
    <citation type="submission" date="2012-02" db="EMBL/GenBank/DDBJ databases">
        <title>Genome sequencing of Giardia lamblia Genotypes A2 and B isolates (DH and GS) and comparative analysis with the genomes of Genotypes A1 and E (WB and Pig).</title>
        <authorList>
            <person name="Adam R."/>
            <person name="Dahlstrom E."/>
            <person name="Martens C."/>
            <person name="Bruno D."/>
            <person name="Barbian K."/>
            <person name="Porcella S.F."/>
            <person name="Nash T."/>
        </authorList>
    </citation>
    <scope>NUCLEOTIDE SEQUENCE</scope>
    <source>
        <strain evidence="2">GS</strain>
    </source>
</reference>
<evidence type="ECO:0000313" key="1">
    <source>
        <dbReference type="EMBL" id="ESU39884.1"/>
    </source>
</evidence>
<sequence>MSETEYEIIFGNPFDSTGRSYRNPYVWEDDSVSSTSSSSMMLADEEEEWERGQALRERARRRRRRLRHYHSLTRKFKVERSEAAKELFDMIGKCEKLEKRLDSLVERFQALTYEKLDAERRAYNAQAELDELRGLIKNPPSSSQGQEVRYLPPGQAHYRVRALRAGARGRRSGQGRAFPLSYLKGAL</sequence>
<gene>
    <name evidence="1" type="ORF">GSB_155167</name>
</gene>
<reference evidence="1 2" key="2">
    <citation type="journal article" date="2013" name="Genome Biol. Evol.">
        <title>Genome sequencing of Giardia lamblia genotypes A2 and B isolates (DH and GS) and comparative analysis with the genomes of genotypes A1 and E (WB and Pig).</title>
        <authorList>
            <person name="Adam R.D."/>
            <person name="Dahlstrom E.W."/>
            <person name="Martens C.A."/>
            <person name="Bruno D.P."/>
            <person name="Barbian K.D."/>
            <person name="Ricklefs S.M."/>
            <person name="Hernandez M.M."/>
            <person name="Narla N.P."/>
            <person name="Patel R.B."/>
            <person name="Porcella S.F."/>
            <person name="Nash T.E."/>
        </authorList>
    </citation>
    <scope>NUCLEOTIDE SEQUENCE [LARGE SCALE GENOMIC DNA]</scope>
    <source>
        <strain evidence="1 2">GS</strain>
    </source>
</reference>
<protein>
    <submittedName>
        <fullName evidence="1">Uncharacterized protein</fullName>
    </submittedName>
</protein>
<dbReference type="AlphaFoldDB" id="V6TMK3"/>
<evidence type="ECO:0000313" key="2">
    <source>
        <dbReference type="Proteomes" id="UP000018040"/>
    </source>
</evidence>
<dbReference type="EMBL" id="AHHH01000439">
    <property type="protein sequence ID" value="ESU39884.1"/>
    <property type="molecule type" value="Genomic_DNA"/>
</dbReference>
<comment type="caution">
    <text evidence="1">The sequence shown here is derived from an EMBL/GenBank/DDBJ whole genome shotgun (WGS) entry which is preliminary data.</text>
</comment>
<name>V6TMK3_GIAIN</name>
<proteinExistence type="predicted"/>
<accession>V6TMK3</accession>